<dbReference type="Gene3D" id="3.40.1190.20">
    <property type="match status" value="1"/>
</dbReference>
<dbReference type="InterPro" id="IPR002139">
    <property type="entry name" value="Ribo/fructo_kinase"/>
</dbReference>
<comment type="similarity">
    <text evidence="1">Belongs to the carbohydrate kinase PfkB family.</text>
</comment>
<reference evidence="5 6" key="1">
    <citation type="journal article" date="2016" name="Nat. Commun.">
        <title>Thousands of microbial genomes shed light on interconnected biogeochemical processes in an aquifer system.</title>
        <authorList>
            <person name="Anantharaman K."/>
            <person name="Brown C.T."/>
            <person name="Hug L.A."/>
            <person name="Sharon I."/>
            <person name="Castelle C.J."/>
            <person name="Probst A.J."/>
            <person name="Thomas B.C."/>
            <person name="Singh A."/>
            <person name="Wilkins M.J."/>
            <person name="Karaoz U."/>
            <person name="Brodie E.L."/>
            <person name="Williams K.H."/>
            <person name="Hubbard S.S."/>
            <person name="Banfield J.F."/>
        </authorList>
    </citation>
    <scope>NUCLEOTIDE SEQUENCE [LARGE SCALE GENOMIC DNA]</scope>
</reference>
<feature type="domain" description="Carbohydrate kinase PfkB" evidence="4">
    <location>
        <begin position="42"/>
        <end position="323"/>
    </location>
</feature>
<dbReference type="GO" id="GO:0016301">
    <property type="term" value="F:kinase activity"/>
    <property type="evidence" value="ECO:0007669"/>
    <property type="project" value="UniProtKB-KW"/>
</dbReference>
<evidence type="ECO:0000256" key="3">
    <source>
        <dbReference type="ARBA" id="ARBA00022777"/>
    </source>
</evidence>
<dbReference type="PANTHER" id="PTHR10584">
    <property type="entry name" value="SUGAR KINASE"/>
    <property type="match status" value="1"/>
</dbReference>
<protein>
    <recommendedName>
        <fullName evidence="4">Carbohydrate kinase PfkB domain-containing protein</fullName>
    </recommendedName>
</protein>
<evidence type="ECO:0000256" key="2">
    <source>
        <dbReference type="ARBA" id="ARBA00022679"/>
    </source>
</evidence>
<evidence type="ECO:0000313" key="6">
    <source>
        <dbReference type="Proteomes" id="UP000178930"/>
    </source>
</evidence>
<dbReference type="InterPro" id="IPR011611">
    <property type="entry name" value="PfkB_dom"/>
</dbReference>
<dbReference type="SUPFAM" id="SSF53613">
    <property type="entry name" value="Ribokinase-like"/>
    <property type="match status" value="1"/>
</dbReference>
<dbReference type="InterPro" id="IPR029056">
    <property type="entry name" value="Ribokinase-like"/>
</dbReference>
<dbReference type="GO" id="GO:0006796">
    <property type="term" value="P:phosphate-containing compound metabolic process"/>
    <property type="evidence" value="ECO:0007669"/>
    <property type="project" value="UniProtKB-ARBA"/>
</dbReference>
<keyword evidence="3" id="KW-0418">Kinase</keyword>
<dbReference type="InterPro" id="IPR002173">
    <property type="entry name" value="Carboh/pur_kinase_PfkB_CS"/>
</dbReference>
<organism evidence="5 6">
    <name type="scientific">Candidatus Buchananbacteria bacterium RIFCSPHIGHO2_01_FULL_39_14</name>
    <dbReference type="NCBI Taxonomy" id="1797532"/>
    <lineage>
        <taxon>Bacteria</taxon>
        <taxon>Candidatus Buchananiibacteriota</taxon>
    </lineage>
</organism>
<evidence type="ECO:0000259" key="4">
    <source>
        <dbReference type="Pfam" id="PF00294"/>
    </source>
</evidence>
<dbReference type="Proteomes" id="UP000178930">
    <property type="component" value="Unassembled WGS sequence"/>
</dbReference>
<keyword evidence="2" id="KW-0808">Transferase</keyword>
<evidence type="ECO:0000256" key="1">
    <source>
        <dbReference type="ARBA" id="ARBA00010688"/>
    </source>
</evidence>
<dbReference type="EMBL" id="MHIB01000050">
    <property type="protein sequence ID" value="OGY42830.1"/>
    <property type="molecule type" value="Genomic_DNA"/>
</dbReference>
<dbReference type="PANTHER" id="PTHR10584:SF166">
    <property type="entry name" value="RIBOKINASE"/>
    <property type="match status" value="1"/>
</dbReference>
<dbReference type="STRING" id="1797532.A2729_04840"/>
<dbReference type="PROSITE" id="PS00583">
    <property type="entry name" value="PFKB_KINASES_1"/>
    <property type="match status" value="1"/>
</dbReference>
<dbReference type="Pfam" id="PF00294">
    <property type="entry name" value="PfkB"/>
    <property type="match status" value="1"/>
</dbReference>
<sequence length="337" mass="37514">MAKFDVISIGGSVKDVTFYTDAGKIISTPENLTAQQLLAFEYGAKISVKEAYFNLGGGASNIAVSLSRLGFKVAAMTKVGNDEIGKEFLKKFRQEKVSQNLVQIDKKELSGFSFILATNKRDREHIVFVTPGANKNFVFKPPLNLKTDWFYLTSLVNKDWFKQAKEIFNFAAKENIKIIWNPGRLQLQAGKKALTPFLSQAKILILNKDEAIELALSGIKLGRKNPNYLNRPLYLLNILSEWGPKILIITNGKKGAWAYDGKNIYQQKIYPAKTVDTTGVGDAFGSSFLAGYIIEKNNIILALKWGMINSASVVNKVGAQNGLLKREIVEKKLLKLK</sequence>
<dbReference type="AlphaFoldDB" id="A0A1G1XT96"/>
<dbReference type="PRINTS" id="PR00990">
    <property type="entry name" value="RIBOKINASE"/>
</dbReference>
<evidence type="ECO:0000313" key="5">
    <source>
        <dbReference type="EMBL" id="OGY42830.1"/>
    </source>
</evidence>
<proteinExistence type="inferred from homology"/>
<name>A0A1G1XT96_9BACT</name>
<comment type="caution">
    <text evidence="5">The sequence shown here is derived from an EMBL/GenBank/DDBJ whole genome shotgun (WGS) entry which is preliminary data.</text>
</comment>
<accession>A0A1G1XT96</accession>
<gene>
    <name evidence="5" type="ORF">A2729_04840</name>
</gene>